<dbReference type="STRING" id="1210090.GCA_001613185_06934"/>
<accession>A0A366DVS1</accession>
<gene>
    <name evidence="6" type="ORF">DFR74_102623</name>
</gene>
<keyword evidence="5" id="KW-0443">Lipid metabolism</keyword>
<evidence type="ECO:0000256" key="2">
    <source>
        <dbReference type="ARBA" id="ARBA00022603"/>
    </source>
</evidence>
<organism evidence="6 7">
    <name type="scientific">Nocardia puris</name>
    <dbReference type="NCBI Taxonomy" id="208602"/>
    <lineage>
        <taxon>Bacteria</taxon>
        <taxon>Bacillati</taxon>
        <taxon>Actinomycetota</taxon>
        <taxon>Actinomycetes</taxon>
        <taxon>Mycobacteriales</taxon>
        <taxon>Nocardiaceae</taxon>
        <taxon>Nocardia</taxon>
    </lineage>
</organism>
<evidence type="ECO:0000313" key="6">
    <source>
        <dbReference type="EMBL" id="RBO94200.1"/>
    </source>
</evidence>
<dbReference type="CDD" id="cd02440">
    <property type="entry name" value="AdoMet_MTases"/>
    <property type="match status" value="1"/>
</dbReference>
<keyword evidence="7" id="KW-1185">Reference proteome</keyword>
<dbReference type="PANTHER" id="PTHR43667:SF1">
    <property type="entry name" value="CYCLOPROPANE-FATTY-ACYL-PHOSPHOLIPID SYNTHASE"/>
    <property type="match status" value="1"/>
</dbReference>
<evidence type="ECO:0000313" key="7">
    <source>
        <dbReference type="Proteomes" id="UP000252586"/>
    </source>
</evidence>
<dbReference type="Gene3D" id="3.40.50.150">
    <property type="entry name" value="Vaccinia Virus protein VP39"/>
    <property type="match status" value="1"/>
</dbReference>
<dbReference type="AlphaFoldDB" id="A0A366DVS1"/>
<dbReference type="Proteomes" id="UP000252586">
    <property type="component" value="Unassembled WGS sequence"/>
</dbReference>
<keyword evidence="3" id="KW-0808">Transferase</keyword>
<dbReference type="EMBL" id="QNRE01000002">
    <property type="protein sequence ID" value="RBO94200.1"/>
    <property type="molecule type" value="Genomic_DNA"/>
</dbReference>
<dbReference type="GO" id="GO:0008610">
    <property type="term" value="P:lipid biosynthetic process"/>
    <property type="evidence" value="ECO:0007669"/>
    <property type="project" value="InterPro"/>
</dbReference>
<evidence type="ECO:0000256" key="1">
    <source>
        <dbReference type="ARBA" id="ARBA00010815"/>
    </source>
</evidence>
<dbReference type="SUPFAM" id="SSF53335">
    <property type="entry name" value="S-adenosyl-L-methionine-dependent methyltransferases"/>
    <property type="match status" value="1"/>
</dbReference>
<sequence>MSVAPRLENALRPLLRGPLPVRLIAWDGSAAGPDDAPVIRVNRPEALRRILWHPGELGAAQAYITGAIDVEGDLTDALALAWRTVRDRRIPGLRPLEVARLAVTAARLAGLGAPPRAPSTQVRLRGPRHRPSRDRAAISHHYDASNDFYALVLDPSMAYSCGYYTRNVPGTPADPGYGLADAQRDKLDLVCGKLGLTPGARLLDVGCGWGALLLHAAEHYDARAEGITLSREQQRYVEHRVAERGLGDRVRVRLLDYRDFDGTDFDAVASLEMGEHVGQRHYPRYARALFAAAAPGAPVLVQQMSRRGRHPGGGPFIESFIAPDMAMRPVGDTVSLLEDAGFETRDVQALREHYVWTARDWSRRLEERWDEAVALLGVEGARTWRLYLAGGALAFAEGRMGVDQILLRRPGGPRGDRAACAERVVAS</sequence>
<evidence type="ECO:0000256" key="4">
    <source>
        <dbReference type="ARBA" id="ARBA00022691"/>
    </source>
</evidence>
<reference evidence="6 7" key="1">
    <citation type="submission" date="2018-06" db="EMBL/GenBank/DDBJ databases">
        <title>Genomic Encyclopedia of Type Strains, Phase IV (KMG-IV): sequencing the most valuable type-strain genomes for metagenomic binning, comparative biology and taxonomic classification.</title>
        <authorList>
            <person name="Goeker M."/>
        </authorList>
    </citation>
    <scope>NUCLEOTIDE SEQUENCE [LARGE SCALE GENOMIC DNA]</scope>
    <source>
        <strain evidence="6 7">DSM 44599</strain>
    </source>
</reference>
<dbReference type="InterPro" id="IPR050723">
    <property type="entry name" value="CFA/CMAS"/>
</dbReference>
<proteinExistence type="inferred from homology"/>
<dbReference type="RefSeq" id="WP_113975016.1">
    <property type="nucleotide sequence ID" value="NZ_QNRE01000002.1"/>
</dbReference>
<comment type="similarity">
    <text evidence="1">Belongs to the CFA/CMAS family.</text>
</comment>
<dbReference type="InterPro" id="IPR029063">
    <property type="entry name" value="SAM-dependent_MTases_sf"/>
</dbReference>
<evidence type="ECO:0000256" key="3">
    <source>
        <dbReference type="ARBA" id="ARBA00022679"/>
    </source>
</evidence>
<dbReference type="PANTHER" id="PTHR43667">
    <property type="entry name" value="CYCLOPROPANE-FATTY-ACYL-PHOSPHOLIPID SYNTHASE"/>
    <property type="match status" value="1"/>
</dbReference>
<dbReference type="GO" id="GO:0032259">
    <property type="term" value="P:methylation"/>
    <property type="evidence" value="ECO:0007669"/>
    <property type="project" value="UniProtKB-KW"/>
</dbReference>
<dbReference type="Pfam" id="PF02353">
    <property type="entry name" value="CMAS"/>
    <property type="match status" value="1"/>
</dbReference>
<name>A0A366DVS1_9NOCA</name>
<dbReference type="GO" id="GO:0008168">
    <property type="term" value="F:methyltransferase activity"/>
    <property type="evidence" value="ECO:0007669"/>
    <property type="project" value="UniProtKB-KW"/>
</dbReference>
<keyword evidence="4" id="KW-0949">S-adenosyl-L-methionine</keyword>
<comment type="caution">
    <text evidence="6">The sequence shown here is derived from an EMBL/GenBank/DDBJ whole genome shotgun (WGS) entry which is preliminary data.</text>
</comment>
<evidence type="ECO:0000256" key="5">
    <source>
        <dbReference type="ARBA" id="ARBA00023098"/>
    </source>
</evidence>
<protein>
    <submittedName>
        <fullName evidence="6">Cyclopropane-fatty-acyl-phospholipid synthase</fullName>
    </submittedName>
</protein>
<dbReference type="PIRSF" id="PIRSF003085">
    <property type="entry name" value="CMAS"/>
    <property type="match status" value="1"/>
</dbReference>
<dbReference type="InterPro" id="IPR003333">
    <property type="entry name" value="CMAS"/>
</dbReference>
<dbReference type="OrthoDB" id="9782855at2"/>
<keyword evidence="2" id="KW-0489">Methyltransferase</keyword>